<accession>A0A8K0K221</accession>
<evidence type="ECO:0000256" key="4">
    <source>
        <dbReference type="ARBA" id="ARBA00022692"/>
    </source>
</evidence>
<evidence type="ECO:0000256" key="7">
    <source>
        <dbReference type="SAM" id="Phobius"/>
    </source>
</evidence>
<evidence type="ECO:0000256" key="5">
    <source>
        <dbReference type="ARBA" id="ARBA00022989"/>
    </source>
</evidence>
<gene>
    <name evidence="8" type="ORF">J437_LFUL012460</name>
</gene>
<feature type="transmembrane region" description="Helical" evidence="7">
    <location>
        <begin position="280"/>
        <end position="302"/>
    </location>
</feature>
<proteinExistence type="inferred from homology"/>
<evidence type="ECO:0000313" key="9">
    <source>
        <dbReference type="Proteomes" id="UP000792457"/>
    </source>
</evidence>
<reference evidence="8" key="2">
    <citation type="submission" date="2017-10" db="EMBL/GenBank/DDBJ databases">
        <title>Ladona fulva Genome sequencing and assembly.</title>
        <authorList>
            <person name="Murali S."/>
            <person name="Richards S."/>
            <person name="Bandaranaike D."/>
            <person name="Bellair M."/>
            <person name="Blankenburg K."/>
            <person name="Chao H."/>
            <person name="Dinh H."/>
            <person name="Doddapaneni H."/>
            <person name="Dugan-Rocha S."/>
            <person name="Elkadiri S."/>
            <person name="Gnanaolivu R."/>
            <person name="Hernandez B."/>
            <person name="Skinner E."/>
            <person name="Javaid M."/>
            <person name="Lee S."/>
            <person name="Li M."/>
            <person name="Ming W."/>
            <person name="Munidasa M."/>
            <person name="Muniz J."/>
            <person name="Nguyen L."/>
            <person name="Hughes D."/>
            <person name="Osuji N."/>
            <person name="Pu L.-L."/>
            <person name="Puazo M."/>
            <person name="Qu C."/>
            <person name="Quiroz J."/>
            <person name="Raj R."/>
            <person name="Weissenberger G."/>
            <person name="Xin Y."/>
            <person name="Zou X."/>
            <person name="Han Y."/>
            <person name="Worley K."/>
            <person name="Muzny D."/>
            <person name="Gibbs R."/>
        </authorList>
    </citation>
    <scope>NUCLEOTIDE SEQUENCE</scope>
    <source>
        <strain evidence="8">Sampled in the wild</strain>
    </source>
</reference>
<organism evidence="8 9">
    <name type="scientific">Ladona fulva</name>
    <name type="common">Scarce chaser dragonfly</name>
    <name type="synonym">Libellula fulva</name>
    <dbReference type="NCBI Taxonomy" id="123851"/>
    <lineage>
        <taxon>Eukaryota</taxon>
        <taxon>Metazoa</taxon>
        <taxon>Ecdysozoa</taxon>
        <taxon>Arthropoda</taxon>
        <taxon>Hexapoda</taxon>
        <taxon>Insecta</taxon>
        <taxon>Pterygota</taxon>
        <taxon>Palaeoptera</taxon>
        <taxon>Odonata</taxon>
        <taxon>Epiprocta</taxon>
        <taxon>Anisoptera</taxon>
        <taxon>Libelluloidea</taxon>
        <taxon>Libellulidae</taxon>
        <taxon>Ladona</taxon>
    </lineage>
</organism>
<comment type="caution">
    <text evidence="8">The sequence shown here is derived from an EMBL/GenBank/DDBJ whole genome shotgun (WGS) entry which is preliminary data.</text>
</comment>
<dbReference type="PANTHER" id="PTHR23511:SF35">
    <property type="entry name" value="MAJOR FACILITATOR SUPERFAMILY (MFS) PROFILE DOMAIN-CONTAINING PROTEIN"/>
    <property type="match status" value="1"/>
</dbReference>
<keyword evidence="3" id="KW-0813">Transport</keyword>
<keyword evidence="4 7" id="KW-0812">Transmembrane</keyword>
<dbReference type="GO" id="GO:0022857">
    <property type="term" value="F:transmembrane transporter activity"/>
    <property type="evidence" value="ECO:0007669"/>
    <property type="project" value="InterPro"/>
</dbReference>
<feature type="transmembrane region" description="Helical" evidence="7">
    <location>
        <begin position="190"/>
        <end position="213"/>
    </location>
</feature>
<dbReference type="AlphaFoldDB" id="A0A8K0K221"/>
<keyword evidence="5 7" id="KW-1133">Transmembrane helix</keyword>
<reference evidence="8" key="1">
    <citation type="submission" date="2013-04" db="EMBL/GenBank/DDBJ databases">
        <authorList>
            <person name="Qu J."/>
            <person name="Murali S.C."/>
            <person name="Bandaranaike D."/>
            <person name="Bellair M."/>
            <person name="Blankenburg K."/>
            <person name="Chao H."/>
            <person name="Dinh H."/>
            <person name="Doddapaneni H."/>
            <person name="Downs B."/>
            <person name="Dugan-Rocha S."/>
            <person name="Elkadiri S."/>
            <person name="Gnanaolivu R.D."/>
            <person name="Hernandez B."/>
            <person name="Javaid M."/>
            <person name="Jayaseelan J.C."/>
            <person name="Lee S."/>
            <person name="Li M."/>
            <person name="Ming W."/>
            <person name="Munidasa M."/>
            <person name="Muniz J."/>
            <person name="Nguyen L."/>
            <person name="Ongeri F."/>
            <person name="Osuji N."/>
            <person name="Pu L.-L."/>
            <person name="Puazo M."/>
            <person name="Qu C."/>
            <person name="Quiroz J."/>
            <person name="Raj R."/>
            <person name="Weissenberger G."/>
            <person name="Xin Y."/>
            <person name="Zou X."/>
            <person name="Han Y."/>
            <person name="Richards S."/>
            <person name="Worley K."/>
            <person name="Muzny D."/>
            <person name="Gibbs R."/>
        </authorList>
    </citation>
    <scope>NUCLEOTIDE SEQUENCE</scope>
    <source>
        <strain evidence="8">Sampled in the wild</strain>
    </source>
</reference>
<dbReference type="GO" id="GO:0016020">
    <property type="term" value="C:membrane"/>
    <property type="evidence" value="ECO:0007669"/>
    <property type="project" value="UniProtKB-SubCell"/>
</dbReference>
<dbReference type="SUPFAM" id="SSF103473">
    <property type="entry name" value="MFS general substrate transporter"/>
    <property type="match status" value="1"/>
</dbReference>
<dbReference type="OrthoDB" id="10262656at2759"/>
<sequence length="336" mass="35886">AAWAVLPLPINPELPWGGRFATWRLYVILESLPSLVTGLFLLTLDETPRFQLSKGREEEAIITLSKLYTHNTGIPMHEYPVKALKTDGVMRPMNRVRKGPCSGLLTVWDQIYPLLKPPHLPVLILCCFLQAACFIANGLLIWLPDIFGRTASSELSDSPICEALELSPLPDLLHQDDESQGCDSSSVDTIAFFNALVIGGTVGIAYIIVAFLSGHVNKRVLFGCTMLSASAMGFGTAPSSPSSVTLAITSLFHAFSGVSITLLGGIVTDLFPTHLRAASMSLSLTFGRFGMVGGGSVIGTLLESSCESAFHTTGAVALAVALLSLLIPKGQQTSLR</sequence>
<feature type="transmembrane region" description="Helical" evidence="7">
    <location>
        <begin position="308"/>
        <end position="327"/>
    </location>
</feature>
<feature type="non-terminal residue" evidence="8">
    <location>
        <position position="1"/>
    </location>
</feature>
<feature type="transmembrane region" description="Helical" evidence="7">
    <location>
        <begin position="122"/>
        <end position="143"/>
    </location>
</feature>
<dbReference type="Pfam" id="PF00083">
    <property type="entry name" value="Sugar_tr"/>
    <property type="match status" value="1"/>
</dbReference>
<dbReference type="InterPro" id="IPR005828">
    <property type="entry name" value="MFS_sugar_transport-like"/>
</dbReference>
<evidence type="ECO:0000256" key="6">
    <source>
        <dbReference type="ARBA" id="ARBA00023136"/>
    </source>
</evidence>
<evidence type="ECO:0000256" key="1">
    <source>
        <dbReference type="ARBA" id="ARBA00004141"/>
    </source>
</evidence>
<comment type="subcellular location">
    <subcellularLocation>
        <location evidence="1">Membrane</location>
        <topology evidence="1">Multi-pass membrane protein</topology>
    </subcellularLocation>
</comment>
<feature type="transmembrane region" description="Helical" evidence="7">
    <location>
        <begin position="23"/>
        <end position="44"/>
    </location>
</feature>
<evidence type="ECO:0000256" key="2">
    <source>
        <dbReference type="ARBA" id="ARBA00008335"/>
    </source>
</evidence>
<feature type="transmembrane region" description="Helical" evidence="7">
    <location>
        <begin position="244"/>
        <end position="268"/>
    </location>
</feature>
<dbReference type="EMBL" id="KZ308271">
    <property type="protein sequence ID" value="KAG8226199.1"/>
    <property type="molecule type" value="Genomic_DNA"/>
</dbReference>
<evidence type="ECO:0000313" key="8">
    <source>
        <dbReference type="EMBL" id="KAG8226199.1"/>
    </source>
</evidence>
<evidence type="ECO:0008006" key="10">
    <source>
        <dbReference type="Google" id="ProtNLM"/>
    </source>
</evidence>
<dbReference type="Proteomes" id="UP000792457">
    <property type="component" value="Unassembled WGS sequence"/>
</dbReference>
<keyword evidence="9" id="KW-1185">Reference proteome</keyword>
<dbReference type="PANTHER" id="PTHR23511">
    <property type="entry name" value="SYNAPTIC VESICLE GLYCOPROTEIN 2"/>
    <property type="match status" value="1"/>
</dbReference>
<dbReference type="Gene3D" id="1.20.1250.20">
    <property type="entry name" value="MFS general substrate transporter like domains"/>
    <property type="match status" value="1"/>
</dbReference>
<protein>
    <recommendedName>
        <fullName evidence="10">Major facilitator superfamily (MFS) profile domain-containing protein</fullName>
    </recommendedName>
</protein>
<evidence type="ECO:0000256" key="3">
    <source>
        <dbReference type="ARBA" id="ARBA00022448"/>
    </source>
</evidence>
<dbReference type="InterPro" id="IPR036259">
    <property type="entry name" value="MFS_trans_sf"/>
</dbReference>
<name>A0A8K0K221_LADFU</name>
<keyword evidence="6 7" id="KW-0472">Membrane</keyword>
<comment type="similarity">
    <text evidence="2">Belongs to the major facilitator superfamily.</text>
</comment>
<feature type="transmembrane region" description="Helical" evidence="7">
    <location>
        <begin position="220"/>
        <end position="238"/>
    </location>
</feature>